<dbReference type="Pfam" id="PF09995">
    <property type="entry name" value="MPAB_Lcp_cat"/>
    <property type="match status" value="1"/>
</dbReference>
<name>A0A6J6HZA2_9ZZZZ</name>
<dbReference type="GO" id="GO:0016491">
    <property type="term" value="F:oxidoreductase activity"/>
    <property type="evidence" value="ECO:0007669"/>
    <property type="project" value="InterPro"/>
</dbReference>
<reference evidence="2" key="1">
    <citation type="submission" date="2020-05" db="EMBL/GenBank/DDBJ databases">
        <authorList>
            <person name="Chiriac C."/>
            <person name="Salcher M."/>
            <person name="Ghai R."/>
            <person name="Kavagutti S V."/>
        </authorList>
    </citation>
    <scope>NUCLEOTIDE SEQUENCE</scope>
</reference>
<sequence>MPAAISDALESVRLSIAGALRDRVIGENAEDKRDAIMNATGPRWFSESSPLLVVHSDASMFIGGMRALLFQSLHPLAMAGVAQHSDYRADPWGRLQRTADFVAATSFGNADLAQHAVDRVRAVHKRVTGTTSDGRTYSANDPHLLRWVHIAEVDSFLRAHQAYGAKPLDAAGYDQYVADMAVIARKLGVPAPPTSVQGLRDQIAQFRGELHGTTESRDAAKYLLITPPLDLTARVPYSLIAAAAIAILPAWARADLRLPYLPLTEQLVVKPIGQLLSSTIRWATSGDFAQPTA</sequence>
<gene>
    <name evidence="2" type="ORF">UFOPK1889_00454</name>
</gene>
<dbReference type="PANTHER" id="PTHR36151:SF3">
    <property type="entry name" value="ER-BOUND OXYGENASE MPAB_MPAB'_RUBBER OXYGENASE CATALYTIC DOMAIN-CONTAINING PROTEIN"/>
    <property type="match status" value="1"/>
</dbReference>
<dbReference type="EMBL" id="CAEZUZ010000052">
    <property type="protein sequence ID" value="CAB4613848.1"/>
    <property type="molecule type" value="Genomic_DNA"/>
</dbReference>
<dbReference type="AlphaFoldDB" id="A0A6J6HZA2"/>
<evidence type="ECO:0000259" key="1">
    <source>
        <dbReference type="Pfam" id="PF09995"/>
    </source>
</evidence>
<feature type="domain" description="ER-bound oxygenase mpaB/mpaB'/Rubber oxygenase catalytic" evidence="1">
    <location>
        <begin position="54"/>
        <end position="269"/>
    </location>
</feature>
<evidence type="ECO:0000313" key="2">
    <source>
        <dbReference type="EMBL" id="CAB4613848.1"/>
    </source>
</evidence>
<organism evidence="2">
    <name type="scientific">freshwater metagenome</name>
    <dbReference type="NCBI Taxonomy" id="449393"/>
    <lineage>
        <taxon>unclassified sequences</taxon>
        <taxon>metagenomes</taxon>
        <taxon>ecological metagenomes</taxon>
    </lineage>
</organism>
<proteinExistence type="predicted"/>
<dbReference type="InterPro" id="IPR018713">
    <property type="entry name" value="MPAB/Lcp_cat_dom"/>
</dbReference>
<dbReference type="PANTHER" id="PTHR36151">
    <property type="entry name" value="BLR2777 PROTEIN"/>
    <property type="match status" value="1"/>
</dbReference>
<accession>A0A6J6HZA2</accession>
<protein>
    <submittedName>
        <fullName evidence="2">Unannotated protein</fullName>
    </submittedName>
</protein>